<feature type="domain" description="GIY-YIG" evidence="2">
    <location>
        <begin position="5"/>
        <end position="81"/>
    </location>
</feature>
<feature type="compositionally biased region" description="Basic residues" evidence="1">
    <location>
        <begin position="136"/>
        <end position="159"/>
    </location>
</feature>
<proteinExistence type="predicted"/>
<accession>A0AB39U0Y4</accession>
<name>A0AB39U0Y4_9CAUD</name>
<dbReference type="SMART" id="SM00496">
    <property type="entry name" value="IENR2"/>
    <property type="match status" value="3"/>
</dbReference>
<gene>
    <name evidence="3" type="ORF">JOKLHMMP_00219</name>
</gene>
<dbReference type="EMBL" id="PP442063">
    <property type="protein sequence ID" value="XDQ96376.1"/>
    <property type="molecule type" value="Genomic_DNA"/>
</dbReference>
<feature type="region of interest" description="Disordered" evidence="1">
    <location>
        <begin position="131"/>
        <end position="182"/>
    </location>
</feature>
<feature type="compositionally biased region" description="Polar residues" evidence="1">
    <location>
        <begin position="168"/>
        <end position="177"/>
    </location>
</feature>
<sequence length="251" mass="28811">MELRHFNYLTIIKTPNAKYYYVGKHSTKNVNDGYFGSGKVIKKICKRFPHKTRLIQEFSTEKEALNAEIELVEKAKSKYGKHSLNFAVGGKGTLKGTKLSNLTRRKMSESKIGIKWSDERKELHKLYVKRGENHPGKRGLSREHKRKLSISGKGKHTGFKHTEESKRSMSASKTGNKNPMFGKIGAMKGKPAPNRNLSWQYADELYKLWISNNMPSEYLFKKIVIPMGYPQCSYKGIISKWQQNSTIYTQA</sequence>
<protein>
    <recommendedName>
        <fullName evidence="2">GIY-YIG domain-containing protein</fullName>
    </recommendedName>
</protein>
<reference evidence="3" key="1">
    <citation type="submission" date="2024-03" db="EMBL/GenBank/DDBJ databases">
        <title>A Strategy of Expanding the Host Range of Bacteriophages and Delaying Bacteriophage Resistance: A Bacteriophage Cocktail Treatment Approach in Klebsiella pneumoniae.</title>
        <authorList>
            <person name="Chen H."/>
        </authorList>
    </citation>
    <scope>NUCLEOTIDE SEQUENCE</scope>
</reference>
<dbReference type="GO" id="GO:0003677">
    <property type="term" value="F:DNA binding"/>
    <property type="evidence" value="ECO:0007669"/>
    <property type="project" value="InterPro"/>
</dbReference>
<evidence type="ECO:0000256" key="1">
    <source>
        <dbReference type="SAM" id="MobiDB-lite"/>
    </source>
</evidence>
<evidence type="ECO:0000259" key="2">
    <source>
        <dbReference type="PROSITE" id="PS50164"/>
    </source>
</evidence>
<dbReference type="Pfam" id="PF07460">
    <property type="entry name" value="NUMOD3"/>
    <property type="match status" value="1"/>
</dbReference>
<dbReference type="InterPro" id="IPR000305">
    <property type="entry name" value="GIY-YIG_endonuc"/>
</dbReference>
<organism evidence="3">
    <name type="scientific">Klebsiella phage Phi_KR1</name>
    <dbReference type="NCBI Taxonomy" id="3240396"/>
    <lineage>
        <taxon>Viruses</taxon>
        <taxon>Duplodnaviria</taxon>
        <taxon>Heunggongvirae</taxon>
        <taxon>Uroviricota</taxon>
        <taxon>Caudoviricetes</taxon>
    </lineage>
</organism>
<dbReference type="InterPro" id="IPR003611">
    <property type="entry name" value="NUMOD3"/>
</dbReference>
<evidence type="ECO:0000313" key="3">
    <source>
        <dbReference type="EMBL" id="XDQ96376.1"/>
    </source>
</evidence>
<dbReference type="PROSITE" id="PS50164">
    <property type="entry name" value="GIY_YIG"/>
    <property type="match status" value="1"/>
</dbReference>